<evidence type="ECO:0000313" key="10">
    <source>
        <dbReference type="Proteomes" id="UP000075242"/>
    </source>
</evidence>
<dbReference type="InterPro" id="IPR000722">
    <property type="entry name" value="RNA_pol_asu"/>
</dbReference>
<dbReference type="Gene3D" id="1.10.1790.20">
    <property type="match status" value="1"/>
</dbReference>
<organism evidence="9 10">
    <name type="scientific">Tremblaya princeps</name>
    <dbReference type="NCBI Taxonomy" id="189385"/>
    <lineage>
        <taxon>Bacteria</taxon>
        <taxon>Pseudomonadati</taxon>
        <taxon>Pseudomonadota</taxon>
        <taxon>Betaproteobacteria</taxon>
        <taxon>Candidatus Tremblayella</taxon>
    </lineage>
</organism>
<sequence>MNTAERYVIQSLGGISCDAFDSVKVCMASPLQIRSWSHGEVTTPATINPRSLAPEAHGLFCAEIFGAASDYECMCGKYAGAQHSGVICDSCGVEISPSSAWRLRMGHIELASPVMHTWFSRPSSPHVGTILGIQHRDIVRVVRREACLVHPPVATLCRNITLASPEDVTALAKDMPASRTYTGVGGLRRLLASISMEREEHDTEARLASKRITGTMRSLLLSKLRMLSSLQEFGARPEWMVLTAIPVLPAGLRPMVRRGGKDSAPSDLNDLYRGVISSNNRLSRLIGLRAPKNVVASEHSLLQVSVDELLDCATHARVSHARSNPRSLSESLRGKTGRLRQYMLGKRVDYSGRSVIVVGPELGMNQCGLPVCMALELYRQFLTEVLILGGMSIHEALAETAYPSDAAVKTLRDLLRHHPVLLNRAPTLHKLSVQAFYPTLVEGLALELHPLVCSSFNADFDGDQMAVHVPLSVEAQTEARALMLPCCNLLLPASGYPSTAPSQDMVLGIYYLTCGHDPTGIAGHASQHLEAGWANAHSRAMVVVGESLRHRGSFRGFSVLHHTTTGRAALAPSLPIGTPFHMMNQALGRRELTALMHTSARRCAPACLKGMAEALMRAGFKAATHAGVSLCTDDMRIPGGKDGIIGMAWMKIRQYGRANKAGALPKARLEHATTGLWQDTSERISRLLAAELASAGGASRAATNAVHLMSASGSRGSADQVKQLSGMRGLMVRPDGTILGTPVTSSFREGLNAVEYFMSAHGARKGLADTALRTADSGYLTRRLVDAAHDVVITTLDCGACRGVTIGRPQLNRASMERALAWCLGRYTASDVPARDGGVLYQRNTPITRDVLEDALLLSGAGLDIRSPLYCEAAHGVCAMCYGHDLSTLSRVNMGAAVGVIAAQSIGEPGTQLTMRTFHIGGIASSTARAVMARSPGIVGYRPGAHCLTPHGVRLAAACKGRVHVHDERGWIRESHDIPQGSILHRAQGERVERGDVLVSWDAVTTPVVAQDDALAAMCAEGIRLTLRDGRACTVRLHPRAAVAICAPQYVRRGQVIATAPAYMEGNSDITSGLASMAELFEARAKRECNQTYGLHDILRSDGPAMLLHSLQDEVQSILEPQGARVNNKHLEVIARQMLRCVRVVHPGDSAFHEGEHVARTAAVRDNAALRLQNKRTAAYEHVLLGITKSALNTESFISAASFQETTRVIATAAAHGRRDFLRGIKENVIVGRIIPSGTGFVYYTHRRFHAHA</sequence>
<dbReference type="Gene3D" id="2.40.50.100">
    <property type="match status" value="1"/>
</dbReference>
<dbReference type="InterPro" id="IPR006592">
    <property type="entry name" value="RNA_pol_N"/>
</dbReference>
<dbReference type="Gene3D" id="4.10.860.120">
    <property type="entry name" value="RNA polymerase II, clamp domain"/>
    <property type="match status" value="1"/>
</dbReference>
<dbReference type="PROSITE" id="PS51257">
    <property type="entry name" value="PROKAR_LIPOPROTEIN"/>
    <property type="match status" value="1"/>
</dbReference>
<dbReference type="EC" id="2.7.7.6" evidence="7"/>
<name>A0A143WPB9_TREPR</name>
<dbReference type="Pfam" id="PF05000">
    <property type="entry name" value="RNA_pol_Rpb1_4"/>
    <property type="match status" value="1"/>
</dbReference>
<dbReference type="InterPro" id="IPR007080">
    <property type="entry name" value="RNA_pol_Rpb1_1"/>
</dbReference>
<dbReference type="GO" id="GO:0006351">
    <property type="term" value="P:DNA-templated transcription"/>
    <property type="evidence" value="ECO:0007669"/>
    <property type="project" value="InterPro"/>
</dbReference>
<keyword evidence="5 7" id="KW-0804">Transcription</keyword>
<evidence type="ECO:0000256" key="6">
    <source>
        <dbReference type="ARBA" id="ARBA00048552"/>
    </source>
</evidence>
<dbReference type="SUPFAM" id="SSF64484">
    <property type="entry name" value="beta and beta-prime subunits of DNA dependent RNA-polymerase"/>
    <property type="match status" value="1"/>
</dbReference>
<dbReference type="GO" id="GO:0000428">
    <property type="term" value="C:DNA-directed RNA polymerase complex"/>
    <property type="evidence" value="ECO:0007669"/>
    <property type="project" value="UniProtKB-KW"/>
</dbReference>
<dbReference type="GO" id="GO:0003899">
    <property type="term" value="F:DNA-directed RNA polymerase activity"/>
    <property type="evidence" value="ECO:0007669"/>
    <property type="project" value="UniProtKB-EC"/>
</dbReference>
<dbReference type="GO" id="GO:0003677">
    <property type="term" value="F:DNA binding"/>
    <property type="evidence" value="ECO:0007669"/>
    <property type="project" value="InterPro"/>
</dbReference>
<evidence type="ECO:0000256" key="2">
    <source>
        <dbReference type="ARBA" id="ARBA00022679"/>
    </source>
</evidence>
<keyword evidence="2 7" id="KW-0808">Transferase</keyword>
<dbReference type="InterPro" id="IPR038120">
    <property type="entry name" value="Rpb1_funnel_sf"/>
</dbReference>
<dbReference type="AlphaFoldDB" id="A0A143WPB9"/>
<dbReference type="Gene3D" id="2.40.40.20">
    <property type="match status" value="1"/>
</dbReference>
<dbReference type="Gene3D" id="1.10.274.100">
    <property type="entry name" value="RNA polymerase Rpb1, domain 3"/>
    <property type="match status" value="1"/>
</dbReference>
<dbReference type="Gene3D" id="1.10.150.390">
    <property type="match status" value="1"/>
</dbReference>
<dbReference type="SMART" id="SM00663">
    <property type="entry name" value="RPOLA_N"/>
    <property type="match status" value="1"/>
</dbReference>
<accession>A0A143WPB9</accession>
<comment type="catalytic activity">
    <reaction evidence="6 7">
        <text>RNA(n) + a ribonucleoside 5'-triphosphate = RNA(n+1) + diphosphate</text>
        <dbReference type="Rhea" id="RHEA:21248"/>
        <dbReference type="Rhea" id="RHEA-COMP:14527"/>
        <dbReference type="Rhea" id="RHEA-COMP:17342"/>
        <dbReference type="ChEBI" id="CHEBI:33019"/>
        <dbReference type="ChEBI" id="CHEBI:61557"/>
        <dbReference type="ChEBI" id="CHEBI:140395"/>
        <dbReference type="EC" id="2.7.7.6"/>
    </reaction>
</comment>
<keyword evidence="4" id="KW-0479">Metal-binding</keyword>
<dbReference type="CDD" id="cd02655">
    <property type="entry name" value="RNAP_beta'_C"/>
    <property type="match status" value="1"/>
</dbReference>
<evidence type="ECO:0000256" key="7">
    <source>
        <dbReference type="RuleBase" id="RU004279"/>
    </source>
</evidence>
<evidence type="ECO:0000256" key="5">
    <source>
        <dbReference type="ARBA" id="ARBA00023163"/>
    </source>
</evidence>
<protein>
    <recommendedName>
        <fullName evidence="7">DNA-directed RNA polymerase subunit</fullName>
        <ecNumber evidence="7">2.7.7.6</ecNumber>
    </recommendedName>
</protein>
<keyword evidence="3 7" id="KW-0548">Nucleotidyltransferase</keyword>
<dbReference type="Proteomes" id="UP000075242">
    <property type="component" value="Chromosome I"/>
</dbReference>
<evidence type="ECO:0000256" key="1">
    <source>
        <dbReference type="ARBA" id="ARBA00022478"/>
    </source>
</evidence>
<dbReference type="Pfam" id="PF00623">
    <property type="entry name" value="RNA_pol_Rpb1_2"/>
    <property type="match status" value="2"/>
</dbReference>
<dbReference type="InterPro" id="IPR007083">
    <property type="entry name" value="RNA_pol_Rpb1_4"/>
</dbReference>
<dbReference type="InterPro" id="IPR044893">
    <property type="entry name" value="RNA_pol_Rpb1_clamp_domain"/>
</dbReference>
<dbReference type="Pfam" id="PF04998">
    <property type="entry name" value="RNA_pol_Rpb1_5"/>
    <property type="match status" value="1"/>
</dbReference>
<evidence type="ECO:0000259" key="8">
    <source>
        <dbReference type="SMART" id="SM00663"/>
    </source>
</evidence>
<dbReference type="InterPro" id="IPR045867">
    <property type="entry name" value="DNA-dir_RpoC_beta_prime"/>
</dbReference>
<evidence type="ECO:0000256" key="4">
    <source>
        <dbReference type="ARBA" id="ARBA00022723"/>
    </source>
</evidence>
<dbReference type="Gene3D" id="1.10.132.30">
    <property type="match status" value="1"/>
</dbReference>
<dbReference type="InterPro" id="IPR042102">
    <property type="entry name" value="RNA_pol_Rpb1_3_sf"/>
</dbReference>
<evidence type="ECO:0000256" key="3">
    <source>
        <dbReference type="ARBA" id="ARBA00022695"/>
    </source>
</evidence>
<gene>
    <name evidence="9" type="primary">rpoC</name>
    <name evidence="9" type="ORF">MHIR_TP00146</name>
</gene>
<comment type="similarity">
    <text evidence="7">Belongs to the RNA polymerase beta' chain family.</text>
</comment>
<dbReference type="InterPro" id="IPR007066">
    <property type="entry name" value="RNA_pol_Rpb1_3"/>
</dbReference>
<dbReference type="InterPro" id="IPR007081">
    <property type="entry name" value="RNA_pol_Rpb1_5"/>
</dbReference>
<reference evidence="10" key="1">
    <citation type="submission" date="2016-01" db="EMBL/GenBank/DDBJ databases">
        <authorList>
            <person name="Husnik F."/>
        </authorList>
    </citation>
    <scope>NUCLEOTIDE SEQUENCE [LARGE SCALE GENOMIC DNA]</scope>
</reference>
<dbReference type="Pfam" id="PF04983">
    <property type="entry name" value="RNA_pol_Rpb1_3"/>
    <property type="match status" value="1"/>
</dbReference>
<comment type="function">
    <text evidence="7">DNA-dependent RNA polymerase catalyzes the transcription of DNA into RNA using the four ribonucleoside triphosphates as substrates.</text>
</comment>
<dbReference type="PANTHER" id="PTHR19376:SF54">
    <property type="entry name" value="DNA-DIRECTED RNA POLYMERASE SUBUNIT BETA"/>
    <property type="match status" value="1"/>
</dbReference>
<dbReference type="PANTHER" id="PTHR19376">
    <property type="entry name" value="DNA-DIRECTED RNA POLYMERASE"/>
    <property type="match status" value="1"/>
</dbReference>
<dbReference type="GO" id="GO:0046872">
    <property type="term" value="F:metal ion binding"/>
    <property type="evidence" value="ECO:0007669"/>
    <property type="project" value="UniProtKB-KW"/>
</dbReference>
<dbReference type="EMBL" id="LN999011">
    <property type="protein sequence ID" value="CUX76768.1"/>
    <property type="molecule type" value="Genomic_DNA"/>
</dbReference>
<evidence type="ECO:0000313" key="9">
    <source>
        <dbReference type="EMBL" id="CUX76768.1"/>
    </source>
</evidence>
<proteinExistence type="inferred from homology"/>
<feature type="domain" description="RNA polymerase N-terminal" evidence="8">
    <location>
        <begin position="238"/>
        <end position="513"/>
    </location>
</feature>
<dbReference type="Pfam" id="PF04997">
    <property type="entry name" value="RNA_pol_Rpb1_1"/>
    <property type="match status" value="1"/>
</dbReference>
<dbReference type="PATRIC" id="fig|189385.8.peg.155"/>
<keyword evidence="1 7" id="KW-0240">DNA-directed RNA polymerase</keyword>